<keyword evidence="3" id="KW-1185">Reference proteome</keyword>
<evidence type="ECO:0000256" key="1">
    <source>
        <dbReference type="SAM" id="SignalP"/>
    </source>
</evidence>
<dbReference type="EMBL" id="SNWR01000001">
    <property type="protein sequence ID" value="TDO40447.1"/>
    <property type="molecule type" value="Genomic_DNA"/>
</dbReference>
<keyword evidence="1" id="KW-0732">Signal</keyword>
<dbReference type="AlphaFoldDB" id="A0A4R6JW29"/>
<comment type="caution">
    <text evidence="2">The sequence shown here is derived from an EMBL/GenBank/DDBJ whole genome shotgun (WGS) entry which is preliminary data.</text>
</comment>
<protein>
    <recommendedName>
        <fullName evidence="4">Peptidase inhibitor family I36</fullName>
    </recommendedName>
</protein>
<sequence length="140" mass="14530">MMKNRRMSSRSVSLTSTFLLLAAGGVAACDNDDDYEDAGFYCADANGVVVDEDNCDDDDDRGGSGLGALPFFIWYSSGYRSGYPVGTKLPPGGNRFAYNDTKARQSFGLPASGRIGNGTIKTSVVGKGGAARSSSKSSGG</sequence>
<dbReference type="Proteomes" id="UP000294901">
    <property type="component" value="Unassembled WGS sequence"/>
</dbReference>
<dbReference type="PROSITE" id="PS51257">
    <property type="entry name" value="PROKAR_LIPOPROTEIN"/>
    <property type="match status" value="1"/>
</dbReference>
<proteinExistence type="predicted"/>
<feature type="signal peptide" evidence="1">
    <location>
        <begin position="1"/>
        <end position="28"/>
    </location>
</feature>
<accession>A0A4R6JW29</accession>
<organism evidence="2 3">
    <name type="scientific">Paractinoplanes brasiliensis</name>
    <dbReference type="NCBI Taxonomy" id="52695"/>
    <lineage>
        <taxon>Bacteria</taxon>
        <taxon>Bacillati</taxon>
        <taxon>Actinomycetota</taxon>
        <taxon>Actinomycetes</taxon>
        <taxon>Micromonosporales</taxon>
        <taxon>Micromonosporaceae</taxon>
        <taxon>Paractinoplanes</taxon>
    </lineage>
</organism>
<name>A0A4R6JW29_9ACTN</name>
<evidence type="ECO:0000313" key="2">
    <source>
        <dbReference type="EMBL" id="TDO40447.1"/>
    </source>
</evidence>
<evidence type="ECO:0008006" key="4">
    <source>
        <dbReference type="Google" id="ProtNLM"/>
    </source>
</evidence>
<reference evidence="2 3" key="1">
    <citation type="submission" date="2019-03" db="EMBL/GenBank/DDBJ databases">
        <title>Sequencing the genomes of 1000 actinobacteria strains.</title>
        <authorList>
            <person name="Klenk H.-P."/>
        </authorList>
    </citation>
    <scope>NUCLEOTIDE SEQUENCE [LARGE SCALE GENOMIC DNA]</scope>
    <source>
        <strain evidence="2 3">DSM 43805</strain>
    </source>
</reference>
<evidence type="ECO:0000313" key="3">
    <source>
        <dbReference type="Proteomes" id="UP000294901"/>
    </source>
</evidence>
<feature type="chain" id="PRO_5020997584" description="Peptidase inhibitor family I36" evidence="1">
    <location>
        <begin position="29"/>
        <end position="140"/>
    </location>
</feature>
<gene>
    <name evidence="2" type="ORF">C8E87_4161</name>
</gene>